<dbReference type="EMBL" id="JAABOP010000001">
    <property type="protein sequence ID" value="NER09045.1"/>
    <property type="molecule type" value="Genomic_DNA"/>
</dbReference>
<accession>A0A6P0U7E2</accession>
<proteinExistence type="predicted"/>
<evidence type="ECO:0000313" key="2">
    <source>
        <dbReference type="Proteomes" id="UP000468443"/>
    </source>
</evidence>
<evidence type="ECO:0000313" key="1">
    <source>
        <dbReference type="EMBL" id="NER09045.1"/>
    </source>
</evidence>
<dbReference type="InterPro" id="IPR029063">
    <property type="entry name" value="SAM-dependent_MTases_sf"/>
</dbReference>
<dbReference type="Proteomes" id="UP000468443">
    <property type="component" value="Unassembled WGS sequence"/>
</dbReference>
<dbReference type="AlphaFoldDB" id="A0A6P0U7E2"/>
<dbReference type="Gene3D" id="3.40.50.150">
    <property type="entry name" value="Vaccinia Virus protein VP39"/>
    <property type="match status" value="1"/>
</dbReference>
<reference evidence="1 2" key="1">
    <citation type="submission" date="2020-01" db="EMBL/GenBank/DDBJ databases">
        <title>Muriicola jejuensis KCTC 22299.</title>
        <authorList>
            <person name="Wang G."/>
        </authorList>
    </citation>
    <scope>NUCLEOTIDE SEQUENCE [LARGE SCALE GENOMIC DNA]</scope>
    <source>
        <strain evidence="1 2">KCTC 22299</strain>
    </source>
</reference>
<evidence type="ECO:0008006" key="3">
    <source>
        <dbReference type="Google" id="ProtNLM"/>
    </source>
</evidence>
<keyword evidence="2" id="KW-1185">Reference proteome</keyword>
<dbReference type="RefSeq" id="WP_163691128.1">
    <property type="nucleotide sequence ID" value="NZ_FXTW01000001.1"/>
</dbReference>
<comment type="caution">
    <text evidence="1">The sequence shown here is derived from an EMBL/GenBank/DDBJ whole genome shotgun (WGS) entry which is preliminary data.</text>
</comment>
<organism evidence="1 2">
    <name type="scientific">Muriicola jejuensis</name>
    <dbReference type="NCBI Taxonomy" id="504488"/>
    <lineage>
        <taxon>Bacteria</taxon>
        <taxon>Pseudomonadati</taxon>
        <taxon>Bacteroidota</taxon>
        <taxon>Flavobacteriia</taxon>
        <taxon>Flavobacteriales</taxon>
        <taxon>Flavobacteriaceae</taxon>
        <taxon>Muriicola</taxon>
    </lineage>
</organism>
<gene>
    <name evidence="1" type="ORF">GWK09_00815</name>
</gene>
<sequence length="166" mass="19713">MPRFWSYLKFLFRSTNQHGVHSPFVFAYLTRCLYKRGPGPGERSQKIVLKSIAYFNFRSLHLSGDHQNLRALLKEQYPNLTYGDPPYDLVVISREMIVRVDFNSLLSQCHNDSMILVDDLHKGKKERSIWETLCRDPRITVSIDYYFGGLLFLRREQVKQHFRIRI</sequence>
<protein>
    <recommendedName>
        <fullName evidence="3">Class I SAM-dependent methyltransferase</fullName>
    </recommendedName>
</protein>
<name>A0A6P0U7E2_9FLAO</name>